<dbReference type="PANTHER" id="PTHR30024">
    <property type="entry name" value="ALIPHATIC SULFONATES-BINDING PROTEIN-RELATED"/>
    <property type="match status" value="1"/>
</dbReference>
<keyword evidence="6" id="KW-1185">Reference proteome</keyword>
<accession>A0AB37UF55</accession>
<evidence type="ECO:0000313" key="5">
    <source>
        <dbReference type="EMBL" id="RUT07977.1"/>
    </source>
</evidence>
<feature type="domain" description="SsuA/THI5-like" evidence="4">
    <location>
        <begin position="68"/>
        <end position="272"/>
    </location>
</feature>
<dbReference type="Proteomes" id="UP000282574">
    <property type="component" value="Unassembled WGS sequence"/>
</dbReference>
<comment type="caution">
    <text evidence="5">The sequence shown here is derived from an EMBL/GenBank/DDBJ whole genome shotgun (WGS) entry which is preliminary data.</text>
</comment>
<dbReference type="CDD" id="cd01008">
    <property type="entry name" value="PBP2_NrtA_SsuA_CpmA_like"/>
    <property type="match status" value="1"/>
</dbReference>
<gene>
    <name evidence="5" type="ORF">DSM107010_49270</name>
</gene>
<name>A0AB37UF55_9CYAN</name>
<dbReference type="AlphaFoldDB" id="A0AB37UF55"/>
<dbReference type="InterPro" id="IPR015168">
    <property type="entry name" value="SsuA/THI5"/>
</dbReference>
<dbReference type="RefSeq" id="WP_106167433.1">
    <property type="nucleotide sequence ID" value="NZ_JAVKZF010000001.1"/>
</dbReference>
<proteinExistence type="inferred from homology"/>
<dbReference type="SUPFAM" id="SSF53850">
    <property type="entry name" value="Periplasmic binding protein-like II"/>
    <property type="match status" value="1"/>
</dbReference>
<comment type="subcellular location">
    <subcellularLocation>
        <location evidence="1">Periplasm</location>
    </subcellularLocation>
</comment>
<comment type="similarity">
    <text evidence="2">Belongs to the bacterial solute-binding protein SsuA/TauA family.</text>
</comment>
<protein>
    <submittedName>
        <fullName evidence="5">ABC transporter substrate-binding protein</fullName>
    </submittedName>
</protein>
<dbReference type="PANTHER" id="PTHR30024:SF47">
    <property type="entry name" value="TAURINE-BINDING PERIPLASMIC PROTEIN"/>
    <property type="match status" value="1"/>
</dbReference>
<evidence type="ECO:0000256" key="3">
    <source>
        <dbReference type="ARBA" id="ARBA00022729"/>
    </source>
</evidence>
<reference evidence="5 6" key="1">
    <citation type="journal article" date="2019" name="Genome Biol. Evol.">
        <title>Day and night: Metabolic profiles and evolutionary relationships of six axenic non-marine cyanobacteria.</title>
        <authorList>
            <person name="Will S.E."/>
            <person name="Henke P."/>
            <person name="Boedeker C."/>
            <person name="Huang S."/>
            <person name="Brinkmann H."/>
            <person name="Rohde M."/>
            <person name="Jarek M."/>
            <person name="Friedl T."/>
            <person name="Seufert S."/>
            <person name="Schumacher M."/>
            <person name="Overmann J."/>
            <person name="Neumann-Schaal M."/>
            <person name="Petersen J."/>
        </authorList>
    </citation>
    <scope>NUCLEOTIDE SEQUENCE [LARGE SCALE GENOMIC DNA]</scope>
    <source>
        <strain evidence="5 6">SAG 39.79</strain>
    </source>
</reference>
<evidence type="ECO:0000259" key="4">
    <source>
        <dbReference type="Pfam" id="PF09084"/>
    </source>
</evidence>
<evidence type="ECO:0000256" key="2">
    <source>
        <dbReference type="ARBA" id="ARBA00010742"/>
    </source>
</evidence>
<dbReference type="GO" id="GO:0042597">
    <property type="term" value="C:periplasmic space"/>
    <property type="evidence" value="ECO:0007669"/>
    <property type="project" value="UniProtKB-SubCell"/>
</dbReference>
<dbReference type="Pfam" id="PF09084">
    <property type="entry name" value="NMT1"/>
    <property type="match status" value="1"/>
</dbReference>
<organism evidence="5 6">
    <name type="scientific">Chroococcidiopsis cubana SAG 39.79</name>
    <dbReference type="NCBI Taxonomy" id="388085"/>
    <lineage>
        <taxon>Bacteria</taxon>
        <taxon>Bacillati</taxon>
        <taxon>Cyanobacteriota</taxon>
        <taxon>Cyanophyceae</taxon>
        <taxon>Chroococcidiopsidales</taxon>
        <taxon>Chroococcidiopsidaceae</taxon>
        <taxon>Chroococcidiopsis</taxon>
    </lineage>
</organism>
<evidence type="ECO:0000256" key="1">
    <source>
        <dbReference type="ARBA" id="ARBA00004418"/>
    </source>
</evidence>
<dbReference type="EMBL" id="RSCK01000058">
    <property type="protein sequence ID" value="RUT07977.1"/>
    <property type="molecule type" value="Genomic_DNA"/>
</dbReference>
<sequence>MDSFVNIHRRKFLKYSSLAISTLLSTVSCSRETESGINSSNAALKSTPTSKKETVRLAQNLSPISGVTIVAKGKNFFDARGLDVLVSNFTSGKQCLETVVGRGADIATTAEAPTTAAAMANQRIAFLARMEYSDLKTLAATDARIKTIADLLGKRIGYTSGTGAEVYTIALLRRAGLSSNDVNLVNLRPQEMIPALTSGSIDAYNTWEPHIYNGLKALGSKAVKLDTKGIYSETFNIVTTADYLEQKLAVLENFLRALLDAEEWMRNNREDAITLVANAVNIERNDLAAIWNDYVYEIALDRRTLDILKTHAQWRLDSGSHPPGATMPDFSKVIYPQPLQSVAPERVNISL</sequence>
<dbReference type="GO" id="GO:0042918">
    <property type="term" value="P:alkanesulfonate transmembrane transport"/>
    <property type="evidence" value="ECO:0007669"/>
    <property type="project" value="TreeGrafter"/>
</dbReference>
<keyword evidence="3" id="KW-0732">Signal</keyword>
<evidence type="ECO:0000313" key="6">
    <source>
        <dbReference type="Proteomes" id="UP000282574"/>
    </source>
</evidence>
<dbReference type="Gene3D" id="3.40.190.10">
    <property type="entry name" value="Periplasmic binding protein-like II"/>
    <property type="match status" value="2"/>
</dbReference>